<dbReference type="Proteomes" id="UP000006727">
    <property type="component" value="Chromosome 11"/>
</dbReference>
<dbReference type="PANTHER" id="PTHR12510">
    <property type="entry name" value="TROPONIN C-AKIN-1 PROTEIN"/>
    <property type="match status" value="1"/>
</dbReference>
<dbReference type="Gramene" id="Pp3c11_5600V3.9">
    <property type="protein sequence ID" value="Pp3c11_5600V3.9"/>
    <property type="gene ID" value="Pp3c11_5600"/>
</dbReference>
<proteinExistence type="inferred from homology"/>
<dbReference type="RefSeq" id="XP_024389334.1">
    <property type="nucleotide sequence ID" value="XM_024533566.2"/>
</dbReference>
<dbReference type="Gramene" id="Pp3c11_5600V3.6">
    <property type="protein sequence ID" value="Pp3c11_5600V3.6"/>
    <property type="gene ID" value="Pp3c11_5600"/>
</dbReference>
<dbReference type="EnsemblPlants" id="Pp3c11_5600V3.8">
    <property type="protein sequence ID" value="Pp3c11_5600V3.8"/>
    <property type="gene ID" value="Pp3c11_5600"/>
</dbReference>
<dbReference type="Gramene" id="Pp3c11_5600V3.1">
    <property type="protein sequence ID" value="Pp3c11_5600V3.1"/>
    <property type="gene ID" value="Pp3c11_5600"/>
</dbReference>
<dbReference type="FunFam" id="3.10.490.10:FF:000030">
    <property type="entry name" value="putative gamma-glutamylcyclotransferase CG2811"/>
    <property type="match status" value="1"/>
</dbReference>
<evidence type="ECO:0000256" key="5">
    <source>
        <dbReference type="SAM" id="MobiDB-lite"/>
    </source>
</evidence>
<dbReference type="PANTHER" id="PTHR12510:SF4">
    <property type="entry name" value="GAMMA-GLUTAMYLAMINECYCLOTRANSFERASE"/>
    <property type="match status" value="1"/>
</dbReference>
<comment type="similarity">
    <text evidence="2 4">Belongs to the gamma-glutamylcyclotransferase family.</text>
</comment>
<evidence type="ECO:0000256" key="1">
    <source>
        <dbReference type="ARBA" id="ARBA00002782"/>
    </source>
</evidence>
<dbReference type="GeneID" id="112288875"/>
<dbReference type="AlphaFoldDB" id="A0A2K1JTN9"/>
<comment type="function">
    <text evidence="1">Putative gamma-glutamylcyclotransferase.</text>
</comment>
<dbReference type="OMA" id="HIEAFTE"/>
<dbReference type="Gramene" id="Pp3c11_5600V3.10">
    <property type="protein sequence ID" value="Pp3c11_5600V3.10"/>
    <property type="gene ID" value="Pp3c11_5600"/>
</dbReference>
<evidence type="ECO:0000313" key="9">
    <source>
        <dbReference type="Proteomes" id="UP000006727"/>
    </source>
</evidence>
<dbReference type="Gene3D" id="3.10.490.10">
    <property type="entry name" value="Gamma-glutamyl cyclotransferase-like"/>
    <property type="match status" value="1"/>
</dbReference>
<evidence type="ECO:0000259" key="6">
    <source>
        <dbReference type="Pfam" id="PF06094"/>
    </source>
</evidence>
<gene>
    <name evidence="8" type="primary">LOC112288875</name>
    <name evidence="7" type="ORF">PHYPA_014636</name>
</gene>
<sequence>MVVVGPRPIVASSALPSKTKPLQQQSQEKHQHSDSCVAHEYSVDMRKFRTSNAVDRCLATELKEVKECVGVNTNSTSLKCPPMTYAFVYGTLKKGFSNYWLMEDVCSKGHARFLGFARTKEMFPMVCGPYQVPFLIDIPSLGHHVRGELYEVDRIAIERLDELEGVSKGNYVRRPIVLSALQLQSSVEQESLSSEIIAQAYFAAPSYASKIAKAPHIEAFTEKEYATYVRRKDRPQNRTFLQHIEHWIKTQEMARKN</sequence>
<dbReference type="InterPro" id="IPR009288">
    <property type="entry name" value="AIG2-like_dom"/>
</dbReference>
<dbReference type="EnsemblPlants" id="Pp3c11_5600V3.7">
    <property type="protein sequence ID" value="Pp3c11_5600V3.7"/>
    <property type="gene ID" value="Pp3c11_5600"/>
</dbReference>
<evidence type="ECO:0000256" key="3">
    <source>
        <dbReference type="PIRSR" id="PIRSR639126-1"/>
    </source>
</evidence>
<dbReference type="EnsemblPlants" id="Pp3c11_5600V3.6">
    <property type="protein sequence ID" value="Pp3c11_5600V3.6"/>
    <property type="gene ID" value="Pp3c11_5600"/>
</dbReference>
<dbReference type="GO" id="GO:0005829">
    <property type="term" value="C:cytosol"/>
    <property type="evidence" value="ECO:0000318"/>
    <property type="project" value="GO_Central"/>
</dbReference>
<dbReference type="Gramene" id="Pp3c11_5600V3.11">
    <property type="protein sequence ID" value="Pp3c11_5600V3.11"/>
    <property type="gene ID" value="Pp3c11_5600"/>
</dbReference>
<dbReference type="PaxDb" id="3218-PP1S389_17V6.1"/>
<dbReference type="EnsemblPlants" id="Pp3c11_5600V3.1">
    <property type="protein sequence ID" value="Pp3c11_5600V3.1"/>
    <property type="gene ID" value="Pp3c11_5600"/>
</dbReference>
<dbReference type="EnsemblPlants" id="Pp3c11_5600V3.10">
    <property type="protein sequence ID" value="Pp3c11_5600V3.10"/>
    <property type="gene ID" value="Pp3c11_5600"/>
</dbReference>
<dbReference type="InterPro" id="IPR039126">
    <property type="entry name" value="GGACT"/>
</dbReference>
<reference evidence="7 9" key="2">
    <citation type="journal article" date="2018" name="Plant J.">
        <title>The Physcomitrella patens chromosome-scale assembly reveals moss genome structure and evolution.</title>
        <authorList>
            <person name="Lang D."/>
            <person name="Ullrich K.K."/>
            <person name="Murat F."/>
            <person name="Fuchs J."/>
            <person name="Jenkins J."/>
            <person name="Haas F.B."/>
            <person name="Piednoel M."/>
            <person name="Gundlach H."/>
            <person name="Van Bel M."/>
            <person name="Meyberg R."/>
            <person name="Vives C."/>
            <person name="Morata J."/>
            <person name="Symeonidi A."/>
            <person name="Hiss M."/>
            <person name="Muchero W."/>
            <person name="Kamisugi Y."/>
            <person name="Saleh O."/>
            <person name="Blanc G."/>
            <person name="Decker E.L."/>
            <person name="van Gessel N."/>
            <person name="Grimwood J."/>
            <person name="Hayes R.D."/>
            <person name="Graham S.W."/>
            <person name="Gunter L.E."/>
            <person name="McDaniel S.F."/>
            <person name="Hoernstein S.N.W."/>
            <person name="Larsson A."/>
            <person name="Li F.W."/>
            <person name="Perroud P.F."/>
            <person name="Phillips J."/>
            <person name="Ranjan P."/>
            <person name="Rokshar D.S."/>
            <person name="Rothfels C.J."/>
            <person name="Schneider L."/>
            <person name="Shu S."/>
            <person name="Stevenson D.W."/>
            <person name="Thummler F."/>
            <person name="Tillich M."/>
            <person name="Villarreal Aguilar J.C."/>
            <person name="Widiez T."/>
            <person name="Wong G.K."/>
            <person name="Wymore A."/>
            <person name="Zhang Y."/>
            <person name="Zimmer A.D."/>
            <person name="Quatrano R.S."/>
            <person name="Mayer K.F.X."/>
            <person name="Goodstein D."/>
            <person name="Casacuberta J.M."/>
            <person name="Vandepoele K."/>
            <person name="Reski R."/>
            <person name="Cuming A.C."/>
            <person name="Tuskan G.A."/>
            <person name="Maumus F."/>
            <person name="Salse J."/>
            <person name="Schmutz J."/>
            <person name="Rensing S.A."/>
        </authorList>
    </citation>
    <scope>NUCLEOTIDE SEQUENCE [LARGE SCALE GENOMIC DNA]</scope>
    <source>
        <strain evidence="8 9">cv. Gransden 2004</strain>
    </source>
</reference>
<dbReference type="Pfam" id="PF06094">
    <property type="entry name" value="GGACT"/>
    <property type="match status" value="1"/>
</dbReference>
<dbReference type="InterPro" id="IPR013024">
    <property type="entry name" value="GGCT-like"/>
</dbReference>
<evidence type="ECO:0000256" key="4">
    <source>
        <dbReference type="RuleBase" id="RU367036"/>
    </source>
</evidence>
<dbReference type="OrthoDB" id="113620at2759"/>
<dbReference type="SUPFAM" id="SSF110857">
    <property type="entry name" value="Gamma-glutamyl cyclotransferase-like"/>
    <property type="match status" value="1"/>
</dbReference>
<evidence type="ECO:0000313" key="7">
    <source>
        <dbReference type="EMBL" id="PNR44866.1"/>
    </source>
</evidence>
<name>A0A2K1JTN9_PHYPA</name>
<dbReference type="InterPro" id="IPR036568">
    <property type="entry name" value="GGCT-like_sf"/>
</dbReference>
<dbReference type="Gramene" id="Pp3c11_5600V3.8">
    <property type="protein sequence ID" value="Pp3c11_5600V3.8"/>
    <property type="gene ID" value="Pp3c11_5600"/>
</dbReference>
<dbReference type="STRING" id="3218.A0A2K1JTN9"/>
<feature type="compositionally biased region" description="Polar residues" evidence="5">
    <location>
        <begin position="14"/>
        <end position="26"/>
    </location>
</feature>
<dbReference type="RefSeq" id="XP_073393541.1">
    <property type="nucleotide sequence ID" value="XM_073537440.1"/>
</dbReference>
<feature type="active site" description="Proton acceptor" evidence="3">
    <location>
        <position position="164"/>
    </location>
</feature>
<dbReference type="Gramene" id="Pp3c11_5600V3.7">
    <property type="protein sequence ID" value="Pp3c11_5600V3.7"/>
    <property type="gene ID" value="Pp3c11_5600"/>
</dbReference>
<feature type="region of interest" description="Disordered" evidence="5">
    <location>
        <begin position="13"/>
        <end position="34"/>
    </location>
</feature>
<accession>A0A2K1JTN9</accession>
<evidence type="ECO:0000313" key="8">
    <source>
        <dbReference type="EnsemblPlants" id="Pp3c11_5600V3.1"/>
    </source>
</evidence>
<dbReference type="CDD" id="cd06661">
    <property type="entry name" value="GGCT_like"/>
    <property type="match status" value="1"/>
</dbReference>
<keyword evidence="9" id="KW-1185">Reference proteome</keyword>
<reference evidence="8" key="3">
    <citation type="submission" date="2020-12" db="UniProtKB">
        <authorList>
            <consortium name="EnsemblPlants"/>
        </authorList>
    </citation>
    <scope>IDENTIFICATION</scope>
</reference>
<evidence type="ECO:0000256" key="2">
    <source>
        <dbReference type="ARBA" id="ARBA00008861"/>
    </source>
</evidence>
<dbReference type="RefSeq" id="XP_073393542.1">
    <property type="nucleotide sequence ID" value="XM_073537441.1"/>
</dbReference>
<dbReference type="EnsemblPlants" id="Pp3c11_5600V3.9">
    <property type="protein sequence ID" value="Pp3c11_5600V3.9"/>
    <property type="gene ID" value="Pp3c11_5600"/>
</dbReference>
<dbReference type="EMBL" id="ABEU02000011">
    <property type="protein sequence ID" value="PNR44866.1"/>
    <property type="molecule type" value="Genomic_DNA"/>
</dbReference>
<dbReference type="GO" id="GO:0061929">
    <property type="term" value="F:gamma-glutamylaminecyclotransferase activity"/>
    <property type="evidence" value="ECO:0007669"/>
    <property type="project" value="InterPro"/>
</dbReference>
<dbReference type="EnsemblPlants" id="Pp3c11_5600V3.11">
    <property type="protein sequence ID" value="Pp3c11_5600V3.11"/>
    <property type="gene ID" value="Pp3c11_5600"/>
</dbReference>
<protein>
    <recommendedName>
        <fullName evidence="4">Gamma-glutamylcyclotransferase family protein</fullName>
    </recommendedName>
</protein>
<reference evidence="7 9" key="1">
    <citation type="journal article" date="2008" name="Science">
        <title>The Physcomitrella genome reveals evolutionary insights into the conquest of land by plants.</title>
        <authorList>
            <person name="Rensing S."/>
            <person name="Lang D."/>
            <person name="Zimmer A."/>
            <person name="Terry A."/>
            <person name="Salamov A."/>
            <person name="Shapiro H."/>
            <person name="Nishiyama T."/>
            <person name="Perroud P.-F."/>
            <person name="Lindquist E."/>
            <person name="Kamisugi Y."/>
            <person name="Tanahashi T."/>
            <person name="Sakakibara K."/>
            <person name="Fujita T."/>
            <person name="Oishi K."/>
            <person name="Shin-I T."/>
            <person name="Kuroki Y."/>
            <person name="Toyoda A."/>
            <person name="Suzuki Y."/>
            <person name="Hashimoto A."/>
            <person name="Yamaguchi K."/>
            <person name="Sugano A."/>
            <person name="Kohara Y."/>
            <person name="Fujiyama A."/>
            <person name="Anterola A."/>
            <person name="Aoki S."/>
            <person name="Ashton N."/>
            <person name="Barbazuk W.B."/>
            <person name="Barker E."/>
            <person name="Bennetzen J."/>
            <person name="Bezanilla M."/>
            <person name="Blankenship R."/>
            <person name="Cho S.H."/>
            <person name="Dutcher S."/>
            <person name="Estelle M."/>
            <person name="Fawcett J.A."/>
            <person name="Gundlach H."/>
            <person name="Hanada K."/>
            <person name="Heyl A."/>
            <person name="Hicks K.A."/>
            <person name="Hugh J."/>
            <person name="Lohr M."/>
            <person name="Mayer K."/>
            <person name="Melkozernov A."/>
            <person name="Murata T."/>
            <person name="Nelson D."/>
            <person name="Pils B."/>
            <person name="Prigge M."/>
            <person name="Reiss B."/>
            <person name="Renner T."/>
            <person name="Rombauts S."/>
            <person name="Rushton P."/>
            <person name="Sanderfoot A."/>
            <person name="Schween G."/>
            <person name="Shiu S.-H."/>
            <person name="Stueber K."/>
            <person name="Theodoulou F.L."/>
            <person name="Tu H."/>
            <person name="Van de Peer Y."/>
            <person name="Verrier P.J."/>
            <person name="Waters E."/>
            <person name="Wood A."/>
            <person name="Yang L."/>
            <person name="Cove D."/>
            <person name="Cuming A."/>
            <person name="Hasebe M."/>
            <person name="Lucas S."/>
            <person name="Mishler D.B."/>
            <person name="Reski R."/>
            <person name="Grigoriev I."/>
            <person name="Quatrano R.S."/>
            <person name="Boore J.L."/>
        </authorList>
    </citation>
    <scope>NUCLEOTIDE SEQUENCE [LARGE SCALE GENOMIC DNA]</scope>
    <source>
        <strain evidence="8 9">cv. Gransden 2004</strain>
    </source>
</reference>
<organism evidence="7">
    <name type="scientific">Physcomitrium patens</name>
    <name type="common">Spreading-leaved earth moss</name>
    <name type="synonym">Physcomitrella patens</name>
    <dbReference type="NCBI Taxonomy" id="3218"/>
    <lineage>
        <taxon>Eukaryota</taxon>
        <taxon>Viridiplantae</taxon>
        <taxon>Streptophyta</taxon>
        <taxon>Embryophyta</taxon>
        <taxon>Bryophyta</taxon>
        <taxon>Bryophytina</taxon>
        <taxon>Bryopsida</taxon>
        <taxon>Funariidae</taxon>
        <taxon>Funariales</taxon>
        <taxon>Funariaceae</taxon>
        <taxon>Physcomitrium</taxon>
    </lineage>
</organism>
<feature type="domain" description="Gamma-glutamylcyclotransferase AIG2-like" evidence="6">
    <location>
        <begin position="87"/>
        <end position="205"/>
    </location>
</feature>